<sequence length="189" mass="21026">MNFDPSAYNELTVTESPIPGLFVVKLPVHGDNRGWFKENYQKEKMEALGLPKFTIVQNNISFNDKAGATRGLHAEPWNKFISTANGRVFGAWCDLRKGENFGRVFTHEINPGTAIFVPQGVANGYQTLDDNVAYTYLVDAHWSPDAQYTFVNLFDPALGIDWPISQKDAIISSKDAAHPLLANVIPLEV</sequence>
<accession>A0ABY8WWS6</accession>
<dbReference type="EMBL" id="CP124550">
    <property type="protein sequence ID" value="WIO46467.1"/>
    <property type="molecule type" value="Genomic_DNA"/>
</dbReference>
<dbReference type="Proteomes" id="UP001177295">
    <property type="component" value="Chromosome"/>
</dbReference>
<proteinExistence type="predicted"/>
<dbReference type="InterPro" id="IPR011051">
    <property type="entry name" value="RmlC_Cupin_sf"/>
</dbReference>
<dbReference type="CDD" id="cd00438">
    <property type="entry name" value="cupin_RmlC"/>
    <property type="match status" value="1"/>
</dbReference>
<dbReference type="PANTHER" id="PTHR21047:SF2">
    <property type="entry name" value="THYMIDINE DIPHOSPHO-4-KETO-RHAMNOSE 3,5-EPIMERASE"/>
    <property type="match status" value="1"/>
</dbReference>
<protein>
    <submittedName>
        <fullName evidence="1">dTDP-4-dehydrorhamnose 3,5-epimerase family protein</fullName>
    </submittedName>
</protein>
<reference evidence="1 2" key="1">
    <citation type="journal article" date="2023" name="Cell">
        <title>Genetic manipulation of Patescibacteria provides mechanistic insights into microbial dark matter and the epibiotic lifestyle.</title>
        <authorList>
            <person name="Wang Y."/>
            <person name="Gallagher L.A."/>
            <person name="Andrade P.A."/>
            <person name="Liu A."/>
            <person name="Humphreys I.R."/>
            <person name="Turkarslan S."/>
            <person name="Cutler K.J."/>
            <person name="Arrieta-Ortiz M.L."/>
            <person name="Li Y."/>
            <person name="Radey M.C."/>
            <person name="McLean J.S."/>
            <person name="Cong Q."/>
            <person name="Baker D."/>
            <person name="Baliga N.S."/>
            <person name="Peterson S.B."/>
            <person name="Mougous J.D."/>
        </authorList>
    </citation>
    <scope>NUCLEOTIDE SEQUENCE [LARGE SCALE GENOMIC DNA]</scope>
    <source>
        <strain evidence="1 2">ML1</strain>
    </source>
</reference>
<evidence type="ECO:0000313" key="1">
    <source>
        <dbReference type="EMBL" id="WIO46467.1"/>
    </source>
</evidence>
<dbReference type="Pfam" id="PF00908">
    <property type="entry name" value="dTDP_sugar_isom"/>
    <property type="match status" value="1"/>
</dbReference>
<keyword evidence="2" id="KW-1185">Reference proteome</keyword>
<dbReference type="InterPro" id="IPR014710">
    <property type="entry name" value="RmlC-like_jellyroll"/>
</dbReference>
<dbReference type="PANTHER" id="PTHR21047">
    <property type="entry name" value="DTDP-6-DEOXY-D-GLUCOSE-3,5 EPIMERASE"/>
    <property type="match status" value="1"/>
</dbReference>
<dbReference type="SUPFAM" id="SSF51182">
    <property type="entry name" value="RmlC-like cupins"/>
    <property type="match status" value="1"/>
</dbReference>
<dbReference type="InterPro" id="IPR000888">
    <property type="entry name" value="RmlC-like"/>
</dbReference>
<gene>
    <name evidence="1" type="ORF">SEML1_0872</name>
</gene>
<evidence type="ECO:0000313" key="2">
    <source>
        <dbReference type="Proteomes" id="UP001177295"/>
    </source>
</evidence>
<name>A0ABY8WWS6_9BACT</name>
<organism evidence="1 2">
    <name type="scientific">Candidatus Southlakia epibionticum</name>
    <dbReference type="NCBI Taxonomy" id="3043284"/>
    <lineage>
        <taxon>Bacteria</taxon>
        <taxon>Candidatus Saccharimonadota</taxon>
        <taxon>Candidatus Saccharimonadia</taxon>
        <taxon>Candidatus Saccharimonadales</taxon>
        <taxon>Candidatus Saccharimonadaceae</taxon>
        <taxon>Candidatus Southlakia</taxon>
    </lineage>
</organism>
<dbReference type="Gene3D" id="2.60.120.10">
    <property type="entry name" value="Jelly Rolls"/>
    <property type="match status" value="1"/>
</dbReference>